<dbReference type="Pfam" id="PF25238">
    <property type="entry name" value="OGFOD2-like"/>
    <property type="match status" value="1"/>
</dbReference>
<evidence type="ECO:0000259" key="8">
    <source>
        <dbReference type="PROSITE" id="PS51471"/>
    </source>
</evidence>
<evidence type="ECO:0000256" key="1">
    <source>
        <dbReference type="ARBA" id="ARBA00001961"/>
    </source>
</evidence>
<gene>
    <name evidence="9" type="ORF">HPP92_008062</name>
</gene>
<dbReference type="OrthoDB" id="1736837at2759"/>
<dbReference type="SMART" id="SM00702">
    <property type="entry name" value="P4Hc"/>
    <property type="match status" value="1"/>
</dbReference>
<keyword evidence="2" id="KW-0479">Metal-binding</keyword>
<comment type="caution">
    <text evidence="9">The sequence shown here is derived from an EMBL/GenBank/DDBJ whole genome shotgun (WGS) entry which is preliminary data.</text>
</comment>
<keyword evidence="6" id="KW-0408">Iron</keyword>
<dbReference type="GO" id="GO:0051213">
    <property type="term" value="F:dioxygenase activity"/>
    <property type="evidence" value="ECO:0007669"/>
    <property type="project" value="UniProtKB-KW"/>
</dbReference>
<dbReference type="PROSITE" id="PS51471">
    <property type="entry name" value="FE2OG_OXY"/>
    <property type="match status" value="1"/>
</dbReference>
<protein>
    <recommendedName>
        <fullName evidence="8">Fe2OG dioxygenase domain-containing protein</fullName>
    </recommendedName>
</protein>
<organism evidence="9 10">
    <name type="scientific">Vanilla planifolia</name>
    <name type="common">Vanilla</name>
    <dbReference type="NCBI Taxonomy" id="51239"/>
    <lineage>
        <taxon>Eukaryota</taxon>
        <taxon>Viridiplantae</taxon>
        <taxon>Streptophyta</taxon>
        <taxon>Embryophyta</taxon>
        <taxon>Tracheophyta</taxon>
        <taxon>Spermatophyta</taxon>
        <taxon>Magnoliopsida</taxon>
        <taxon>Liliopsida</taxon>
        <taxon>Asparagales</taxon>
        <taxon>Orchidaceae</taxon>
        <taxon>Vanilloideae</taxon>
        <taxon>Vanilleae</taxon>
        <taxon>Vanilla</taxon>
    </lineage>
</organism>
<evidence type="ECO:0000256" key="4">
    <source>
        <dbReference type="ARBA" id="ARBA00022964"/>
    </source>
</evidence>
<dbReference type="GO" id="GO:0031418">
    <property type="term" value="F:L-ascorbic acid binding"/>
    <property type="evidence" value="ECO:0007669"/>
    <property type="project" value="UniProtKB-KW"/>
</dbReference>
<evidence type="ECO:0000313" key="10">
    <source>
        <dbReference type="Proteomes" id="UP000639772"/>
    </source>
</evidence>
<keyword evidence="5" id="KW-0560">Oxidoreductase</keyword>
<dbReference type="Proteomes" id="UP000639772">
    <property type="component" value="Chromosome 3"/>
</dbReference>
<accession>A0A835V8A2</accession>
<evidence type="ECO:0000256" key="2">
    <source>
        <dbReference type="ARBA" id="ARBA00022723"/>
    </source>
</evidence>
<dbReference type="GO" id="GO:0016705">
    <property type="term" value="F:oxidoreductase activity, acting on paired donors, with incorporation or reduction of molecular oxygen"/>
    <property type="evidence" value="ECO:0007669"/>
    <property type="project" value="InterPro"/>
</dbReference>
<sequence>MRGEDPPAGNGKGNGVTVPPSVSKPLYGDRRLRLNPNKAHKPDKYDDVQSEFDPSIFSSLERHLPPSLLEAPRDSKLEFMREILARYLPEGERARLICNLGLHRLLVKVDGQDNQILIMLCTLAYGQLLGMTANKGKGIVGITKSAEDEKLSMRVGISKSCISNVQRHKEYRQRIMSAYQPLHKELYNLHPTSFFVPSFISAISGNGEESFRKILSEPCPGIYSFAMLQPSFCDLLLSEVENFEKWVNAVKFKTMRPNTMNKFGAVLDDFGLEAMLNKLMEEFICPFSRVLFPEVGGSTLDSHHGFIVEYGKDKDIKLDFHVDDSEVTLNVCLGKQFSGGELFFRGVRCDQHVNSETQLEEILEYSHVPGQAVLHRGRHRHGAFVLQHLVIALTYSYGVEARLSER</sequence>
<dbReference type="InterPro" id="IPR006620">
    <property type="entry name" value="Pro_4_hyd_alph"/>
</dbReference>
<evidence type="ECO:0000256" key="6">
    <source>
        <dbReference type="ARBA" id="ARBA00023004"/>
    </source>
</evidence>
<name>A0A835V8A2_VANPL</name>
<keyword evidence="3" id="KW-0847">Vitamin C</keyword>
<feature type="domain" description="Fe2OG dioxygenase" evidence="8">
    <location>
        <begin position="301"/>
        <end position="406"/>
    </location>
</feature>
<evidence type="ECO:0000256" key="7">
    <source>
        <dbReference type="SAM" id="MobiDB-lite"/>
    </source>
</evidence>
<comment type="cofactor">
    <cofactor evidence="1">
        <name>L-ascorbate</name>
        <dbReference type="ChEBI" id="CHEBI:38290"/>
    </cofactor>
</comment>
<dbReference type="EMBL" id="JADCNM010000003">
    <property type="protein sequence ID" value="KAG0491199.1"/>
    <property type="molecule type" value="Genomic_DNA"/>
</dbReference>
<keyword evidence="4" id="KW-0223">Dioxygenase</keyword>
<evidence type="ECO:0000256" key="5">
    <source>
        <dbReference type="ARBA" id="ARBA00023002"/>
    </source>
</evidence>
<dbReference type="GO" id="GO:0005506">
    <property type="term" value="F:iron ion binding"/>
    <property type="evidence" value="ECO:0007669"/>
    <property type="project" value="InterPro"/>
</dbReference>
<reference evidence="9 10" key="1">
    <citation type="journal article" date="2020" name="Nat. Food">
        <title>A phased Vanilla planifolia genome enables genetic improvement of flavour and production.</title>
        <authorList>
            <person name="Hasing T."/>
            <person name="Tang H."/>
            <person name="Brym M."/>
            <person name="Khazi F."/>
            <person name="Huang T."/>
            <person name="Chambers A.H."/>
        </authorList>
    </citation>
    <scope>NUCLEOTIDE SEQUENCE [LARGE SCALE GENOMIC DNA]</scope>
    <source>
        <tissue evidence="9">Leaf</tissue>
    </source>
</reference>
<dbReference type="PANTHER" id="PTHR24014:SF4">
    <property type="entry name" value="2-OXOGLUTARATE AND IRON-DEPENDENT OXYGENASE DOMAIN-CONTAINING PROTEIN 2"/>
    <property type="match status" value="1"/>
</dbReference>
<dbReference type="PANTHER" id="PTHR24014">
    <property type="entry name" value="2-OXOGLUTARATE AND IRON-DEPENDENT OXYGENASE DOMAIN-CONTAINING PROTEIN 2"/>
    <property type="match status" value="1"/>
</dbReference>
<evidence type="ECO:0000256" key="3">
    <source>
        <dbReference type="ARBA" id="ARBA00022896"/>
    </source>
</evidence>
<feature type="region of interest" description="Disordered" evidence="7">
    <location>
        <begin position="1"/>
        <end position="48"/>
    </location>
</feature>
<proteinExistence type="predicted"/>
<dbReference type="InterPro" id="IPR005123">
    <property type="entry name" value="Oxoglu/Fe-dep_dioxygenase_dom"/>
</dbReference>
<dbReference type="AlphaFoldDB" id="A0A835V8A2"/>
<evidence type="ECO:0000313" key="9">
    <source>
        <dbReference type="EMBL" id="KAG0491199.1"/>
    </source>
</evidence>